<gene>
    <name evidence="2" type="ORF">Vafri_20189</name>
</gene>
<evidence type="ECO:0000256" key="1">
    <source>
        <dbReference type="SAM" id="MobiDB-lite"/>
    </source>
</evidence>
<feature type="region of interest" description="Disordered" evidence="1">
    <location>
        <begin position="51"/>
        <end position="126"/>
    </location>
</feature>
<evidence type="ECO:0000313" key="2">
    <source>
        <dbReference type="EMBL" id="GIL66703.1"/>
    </source>
</evidence>
<dbReference type="AlphaFoldDB" id="A0A8J4BQW7"/>
<reference evidence="2" key="1">
    <citation type="journal article" date="2021" name="Proc. Natl. Acad. Sci. U.S.A.">
        <title>Three genomes in the algal genus Volvox reveal the fate of a haploid sex-determining region after a transition to homothallism.</title>
        <authorList>
            <person name="Yamamoto K."/>
            <person name="Hamaji T."/>
            <person name="Kawai-Toyooka H."/>
            <person name="Matsuzaki R."/>
            <person name="Takahashi F."/>
            <person name="Nishimura Y."/>
            <person name="Kawachi M."/>
            <person name="Noguchi H."/>
            <person name="Minakuchi Y."/>
            <person name="Umen J.G."/>
            <person name="Toyoda A."/>
            <person name="Nozaki H."/>
        </authorList>
    </citation>
    <scope>NUCLEOTIDE SEQUENCE</scope>
    <source>
        <strain evidence="2">NIES-3780</strain>
    </source>
</reference>
<organism evidence="2 3">
    <name type="scientific">Volvox africanus</name>
    <dbReference type="NCBI Taxonomy" id="51714"/>
    <lineage>
        <taxon>Eukaryota</taxon>
        <taxon>Viridiplantae</taxon>
        <taxon>Chlorophyta</taxon>
        <taxon>core chlorophytes</taxon>
        <taxon>Chlorophyceae</taxon>
        <taxon>CS clade</taxon>
        <taxon>Chlamydomonadales</taxon>
        <taxon>Volvocaceae</taxon>
        <taxon>Volvox</taxon>
    </lineage>
</organism>
<comment type="caution">
    <text evidence="2">The sequence shown here is derived from an EMBL/GenBank/DDBJ whole genome shotgun (WGS) entry which is preliminary data.</text>
</comment>
<evidence type="ECO:0000313" key="3">
    <source>
        <dbReference type="Proteomes" id="UP000747399"/>
    </source>
</evidence>
<protein>
    <submittedName>
        <fullName evidence="2">Uncharacterized protein</fullName>
    </submittedName>
</protein>
<feature type="compositionally biased region" description="Low complexity" evidence="1">
    <location>
        <begin position="102"/>
        <end position="113"/>
    </location>
</feature>
<keyword evidence="3" id="KW-1185">Reference proteome</keyword>
<sequence length="126" mass="12938">MRVYLPTPLFPKHSAIYQPPKPARATLKTALAPTKRSTVSPGAVAAIAAEKGKDVHMREEEGAVSASIADRSAVSGTPTAPPAEVPWTPGVAGGEYPRRADSAFADAASTAPAGYPGEKGVEREGS</sequence>
<dbReference type="EMBL" id="BNCO01000089">
    <property type="protein sequence ID" value="GIL66703.1"/>
    <property type="molecule type" value="Genomic_DNA"/>
</dbReference>
<name>A0A8J4BQW7_9CHLO</name>
<proteinExistence type="predicted"/>
<dbReference type="Proteomes" id="UP000747399">
    <property type="component" value="Unassembled WGS sequence"/>
</dbReference>
<feature type="compositionally biased region" description="Basic and acidic residues" evidence="1">
    <location>
        <begin position="51"/>
        <end position="61"/>
    </location>
</feature>
<accession>A0A8J4BQW7</accession>